<feature type="domain" description="Glycoside hydrolase GH146 substrate-binding" evidence="3">
    <location>
        <begin position="609"/>
        <end position="753"/>
    </location>
</feature>
<dbReference type="EMBL" id="LTAO01000001">
    <property type="protein sequence ID" value="KYG34791.1"/>
    <property type="molecule type" value="Genomic_DNA"/>
</dbReference>
<feature type="domain" description="DUF4986" evidence="2">
    <location>
        <begin position="527"/>
        <end position="588"/>
    </location>
</feature>
<dbReference type="GO" id="GO:0016787">
    <property type="term" value="F:hydrolase activity"/>
    <property type="evidence" value="ECO:0007669"/>
    <property type="project" value="UniProtKB-KW"/>
</dbReference>
<dbReference type="AlphaFoldDB" id="A0A162F4K7"/>
<reference evidence="5" key="1">
    <citation type="submission" date="2016-02" db="EMBL/GenBank/DDBJ databases">
        <title>Genome sequence of Bacillus trypoxylicola KCTC 13244(T).</title>
        <authorList>
            <person name="Jeong H."/>
            <person name="Park S.-H."/>
            <person name="Choi S.-K."/>
        </authorList>
    </citation>
    <scope>NUCLEOTIDE SEQUENCE [LARGE SCALE GENOMIC DNA]</scope>
    <source>
        <strain evidence="5">KCTC 13244</strain>
    </source>
</reference>
<keyword evidence="5" id="KW-0378">Hydrolase</keyword>
<proteinExistence type="predicted"/>
<evidence type="ECO:0000313" key="5">
    <source>
        <dbReference type="EMBL" id="KYG34791.1"/>
    </source>
</evidence>
<dbReference type="STRING" id="519424.AZF04_00195"/>
<accession>A0A162F4K7</accession>
<dbReference type="Proteomes" id="UP000075806">
    <property type="component" value="Unassembled WGS sequence"/>
</dbReference>
<name>A0A162F4K7_9BACI</name>
<dbReference type="InterPro" id="IPR032275">
    <property type="entry name" value="DUF4986"/>
</dbReference>
<gene>
    <name evidence="5" type="ORF">AZF04_00195</name>
</gene>
<sequence length="758" mass="87872">MMNVKLLDGMFKQSREKGKEYLLYLDVDRLIAPCFEAAGKVAKKERYGGWEKRGISGHSIGHWLSATASMYVQTRDQALKDKLDYAISELAELQKLDSEGFIAGFSRECFDKVFTGEFEVSRFNLAGGWVPWYSIHKIYAGLIDTYHLTQNKQALEVVLKLADWAKNGLKALDDDQFEKMLYCEHGGMNEVFADLYLLTGKEDYLQLAIRFCHKEVLEPLADGIDELEGRHANTQIPKLIGAAKLYNITKDEQYKKMVTFFWNQVTKHRSYVIGGNSIDEHFGPEKTNELGIQTAETCNTYNMLKLTEILFSWEQKAEYMNFYERALYNHILASQDPETGMKTYFIPTEPGHFKIYCTPDESFWCCTGTGMENPARYINSIYYQKNSDIFVNLFISSELAINDGKMVIKQKTLFPESNETTLIMEKTDRECQALHVRIPDWCSSQYTVLINDQEVEGLIKKGYLKLEREWMQGDEIKIKWHMSLYKESTKQDPNKVAFLYGPIVLAGALGRENFPESDQLDDHLKLNHHPLIQVPTLVTPEDDINKWIQPIEGRPLEFMTAPIAQPGNLSMRLIPFYQLHHERYTLYWTLMNRDTYEHFIDEEKEKADELKAITIDVVNPHEQQPEIEHHLKSHNSRSGYSHKARKGWRDCIDGFFSYEMKVLKEEAMMLRVTYSGDDAPIEHQNQWYKREFSLFVEEEMIATQQLNHQQPGELFTIDYELPISLTNDKSSVTVRFSSAPQSIAGGVYEVRMISKKEK</sequence>
<dbReference type="InterPro" id="IPR049046">
    <property type="entry name" value="Beta-AFase-like_GH127_middle"/>
</dbReference>
<dbReference type="SUPFAM" id="SSF48208">
    <property type="entry name" value="Six-hairpin glycosidases"/>
    <property type="match status" value="1"/>
</dbReference>
<dbReference type="Pfam" id="PF16375">
    <property type="entry name" value="DUF4986"/>
    <property type="match status" value="1"/>
</dbReference>
<evidence type="ECO:0000259" key="2">
    <source>
        <dbReference type="Pfam" id="PF16375"/>
    </source>
</evidence>
<dbReference type="InterPro" id="IPR012878">
    <property type="entry name" value="Beta-AFase-like_GH127_cat"/>
</dbReference>
<dbReference type="PANTHER" id="PTHR31151">
    <property type="entry name" value="PROLINE-TRNA LIGASE (DUF1680)"/>
    <property type="match status" value="1"/>
</dbReference>
<feature type="domain" description="Non-reducing end beta-L-arabinofuranosidase-like GH127 middle" evidence="4">
    <location>
        <begin position="389"/>
        <end position="482"/>
    </location>
</feature>
<keyword evidence="6" id="KW-1185">Reference proteome</keyword>
<dbReference type="Pfam" id="PF07944">
    <property type="entry name" value="Beta-AFase-like_GH127_cat"/>
    <property type="match status" value="1"/>
</dbReference>
<dbReference type="OrthoDB" id="9757939at2"/>
<dbReference type="Pfam" id="PF20736">
    <property type="entry name" value="Glyco_hydro127M"/>
    <property type="match status" value="1"/>
</dbReference>
<dbReference type="InterPro" id="IPR008928">
    <property type="entry name" value="6-hairpin_glycosidase_sf"/>
</dbReference>
<dbReference type="PANTHER" id="PTHR31151:SF0">
    <property type="entry name" value="PROLINE-TRNA LIGASE (DUF1680)"/>
    <property type="match status" value="1"/>
</dbReference>
<protein>
    <submittedName>
        <fullName evidence="5">Glycosyl hydrolase</fullName>
    </submittedName>
</protein>
<dbReference type="Pfam" id="PF20620">
    <property type="entry name" value="DUF6805"/>
    <property type="match status" value="1"/>
</dbReference>
<feature type="domain" description="Non-reducing end beta-L-arabinofuranosidase-like GH127 catalytic" evidence="1">
    <location>
        <begin position="3"/>
        <end position="377"/>
    </location>
</feature>
<evidence type="ECO:0000259" key="1">
    <source>
        <dbReference type="Pfam" id="PF07944"/>
    </source>
</evidence>
<dbReference type="InterPro" id="IPR046544">
    <property type="entry name" value="GH146_SB_dom"/>
</dbReference>
<comment type="caution">
    <text evidence="5">The sequence shown here is derived from an EMBL/GenBank/DDBJ whole genome shotgun (WGS) entry which is preliminary data.</text>
</comment>
<evidence type="ECO:0000259" key="4">
    <source>
        <dbReference type="Pfam" id="PF20736"/>
    </source>
</evidence>
<evidence type="ECO:0000259" key="3">
    <source>
        <dbReference type="Pfam" id="PF20620"/>
    </source>
</evidence>
<evidence type="ECO:0000313" key="6">
    <source>
        <dbReference type="Proteomes" id="UP000075806"/>
    </source>
</evidence>
<organism evidence="5 6">
    <name type="scientific">Alkalihalobacillus trypoxylicola</name>
    <dbReference type="NCBI Taxonomy" id="519424"/>
    <lineage>
        <taxon>Bacteria</taxon>
        <taxon>Bacillati</taxon>
        <taxon>Bacillota</taxon>
        <taxon>Bacilli</taxon>
        <taxon>Bacillales</taxon>
        <taxon>Bacillaceae</taxon>
        <taxon>Alkalihalobacillus</taxon>
    </lineage>
</organism>
<dbReference type="GO" id="GO:0005975">
    <property type="term" value="P:carbohydrate metabolic process"/>
    <property type="evidence" value="ECO:0007669"/>
    <property type="project" value="InterPro"/>
</dbReference>